<dbReference type="CDD" id="cd17535">
    <property type="entry name" value="REC_NarL-like"/>
    <property type="match status" value="1"/>
</dbReference>
<dbReference type="InterPro" id="IPR058245">
    <property type="entry name" value="NreC/VraR/RcsB-like_REC"/>
</dbReference>
<comment type="caution">
    <text evidence="6">The sequence shown here is derived from an EMBL/GenBank/DDBJ whole genome shotgun (WGS) entry which is preliminary data.</text>
</comment>
<evidence type="ECO:0000259" key="4">
    <source>
        <dbReference type="PROSITE" id="PS50043"/>
    </source>
</evidence>
<keyword evidence="1 3" id="KW-0597">Phosphoprotein</keyword>
<dbReference type="Pfam" id="PF00072">
    <property type="entry name" value="Response_reg"/>
    <property type="match status" value="1"/>
</dbReference>
<evidence type="ECO:0000259" key="5">
    <source>
        <dbReference type="PROSITE" id="PS50110"/>
    </source>
</evidence>
<name>A0A369UN42_9GAMM</name>
<dbReference type="InterPro" id="IPR036388">
    <property type="entry name" value="WH-like_DNA-bd_sf"/>
</dbReference>
<feature type="modified residue" description="4-aspartylphosphate" evidence="3">
    <location>
        <position position="53"/>
    </location>
</feature>
<evidence type="ECO:0000256" key="3">
    <source>
        <dbReference type="PROSITE-ProRule" id="PRU00169"/>
    </source>
</evidence>
<feature type="domain" description="Response regulatory" evidence="5">
    <location>
        <begin position="2"/>
        <end position="121"/>
    </location>
</feature>
<dbReference type="SUPFAM" id="SSF46894">
    <property type="entry name" value="C-terminal effector domain of the bipartite response regulators"/>
    <property type="match status" value="1"/>
</dbReference>
<organism evidence="6 7">
    <name type="scientific">Dyella tabacisoli</name>
    <dbReference type="NCBI Taxonomy" id="2282381"/>
    <lineage>
        <taxon>Bacteria</taxon>
        <taxon>Pseudomonadati</taxon>
        <taxon>Pseudomonadota</taxon>
        <taxon>Gammaproteobacteria</taxon>
        <taxon>Lysobacterales</taxon>
        <taxon>Rhodanobacteraceae</taxon>
        <taxon>Dyella</taxon>
    </lineage>
</organism>
<dbReference type="PRINTS" id="PR00038">
    <property type="entry name" value="HTHLUXR"/>
</dbReference>
<dbReference type="SUPFAM" id="SSF52172">
    <property type="entry name" value="CheY-like"/>
    <property type="match status" value="1"/>
</dbReference>
<evidence type="ECO:0000313" key="7">
    <source>
        <dbReference type="Proteomes" id="UP000253782"/>
    </source>
</evidence>
<dbReference type="AlphaFoldDB" id="A0A369UN42"/>
<dbReference type="InterPro" id="IPR016032">
    <property type="entry name" value="Sig_transdc_resp-reg_C-effctor"/>
</dbReference>
<dbReference type="InterPro" id="IPR039420">
    <property type="entry name" value="WalR-like"/>
</dbReference>
<dbReference type="InterPro" id="IPR011006">
    <property type="entry name" value="CheY-like_superfamily"/>
</dbReference>
<dbReference type="GO" id="GO:0003677">
    <property type="term" value="F:DNA binding"/>
    <property type="evidence" value="ECO:0007669"/>
    <property type="project" value="UniProtKB-KW"/>
</dbReference>
<dbReference type="Gene3D" id="3.40.50.2300">
    <property type="match status" value="1"/>
</dbReference>
<dbReference type="GO" id="GO:0000160">
    <property type="term" value="P:phosphorelay signal transduction system"/>
    <property type="evidence" value="ECO:0007669"/>
    <property type="project" value="InterPro"/>
</dbReference>
<dbReference type="PROSITE" id="PS50043">
    <property type="entry name" value="HTH_LUXR_2"/>
    <property type="match status" value="1"/>
</dbReference>
<dbReference type="PROSITE" id="PS00622">
    <property type="entry name" value="HTH_LUXR_1"/>
    <property type="match status" value="1"/>
</dbReference>
<dbReference type="InterPro" id="IPR000792">
    <property type="entry name" value="Tscrpt_reg_LuxR_C"/>
</dbReference>
<protein>
    <submittedName>
        <fullName evidence="6">DNA-binding response regulator</fullName>
    </submittedName>
</protein>
<dbReference type="SMART" id="SM00448">
    <property type="entry name" value="REC"/>
    <property type="match status" value="1"/>
</dbReference>
<dbReference type="CDD" id="cd06170">
    <property type="entry name" value="LuxR_C_like"/>
    <property type="match status" value="1"/>
</dbReference>
<keyword evidence="7" id="KW-1185">Reference proteome</keyword>
<dbReference type="SMART" id="SM00421">
    <property type="entry name" value="HTH_LUXR"/>
    <property type="match status" value="1"/>
</dbReference>
<dbReference type="InterPro" id="IPR001789">
    <property type="entry name" value="Sig_transdc_resp-reg_receiver"/>
</dbReference>
<evidence type="ECO:0000256" key="2">
    <source>
        <dbReference type="ARBA" id="ARBA00023125"/>
    </source>
</evidence>
<keyword evidence="2 6" id="KW-0238">DNA-binding</keyword>
<dbReference type="PANTHER" id="PTHR43214:SF17">
    <property type="entry name" value="TRANSCRIPTIONAL REGULATORY PROTEIN RCSB"/>
    <property type="match status" value="1"/>
</dbReference>
<dbReference type="Gene3D" id="1.10.10.10">
    <property type="entry name" value="Winged helix-like DNA-binding domain superfamily/Winged helix DNA-binding domain"/>
    <property type="match status" value="1"/>
</dbReference>
<gene>
    <name evidence="6" type="ORF">DVJ77_20810</name>
</gene>
<feature type="domain" description="HTH luxR-type" evidence="4">
    <location>
        <begin position="145"/>
        <end position="210"/>
    </location>
</feature>
<dbReference type="OrthoDB" id="5945638at2"/>
<dbReference type="PROSITE" id="PS50110">
    <property type="entry name" value="RESPONSE_REGULATORY"/>
    <property type="match status" value="1"/>
</dbReference>
<reference evidence="6 7" key="1">
    <citation type="submission" date="2018-07" db="EMBL/GenBank/DDBJ databases">
        <title>Dyella tabacisoli L4-6T, whole genome shotgun sequence.</title>
        <authorList>
            <person name="Zhou X.-K."/>
            <person name="Li W.-J."/>
            <person name="Duan Y.-Q."/>
        </authorList>
    </citation>
    <scope>NUCLEOTIDE SEQUENCE [LARGE SCALE GENOMIC DNA]</scope>
    <source>
        <strain evidence="6 7">L4-6</strain>
    </source>
</reference>
<evidence type="ECO:0000313" key="6">
    <source>
        <dbReference type="EMBL" id="RDD79739.1"/>
    </source>
</evidence>
<dbReference type="Proteomes" id="UP000253782">
    <property type="component" value="Unassembled WGS sequence"/>
</dbReference>
<accession>A0A369UN42</accession>
<evidence type="ECO:0000256" key="1">
    <source>
        <dbReference type="ARBA" id="ARBA00022553"/>
    </source>
</evidence>
<proteinExistence type="predicted"/>
<dbReference type="GO" id="GO:0006355">
    <property type="term" value="P:regulation of DNA-templated transcription"/>
    <property type="evidence" value="ECO:0007669"/>
    <property type="project" value="InterPro"/>
</dbReference>
<dbReference type="PANTHER" id="PTHR43214">
    <property type="entry name" value="TWO-COMPONENT RESPONSE REGULATOR"/>
    <property type="match status" value="1"/>
</dbReference>
<dbReference type="Pfam" id="PF00196">
    <property type="entry name" value="GerE"/>
    <property type="match status" value="1"/>
</dbReference>
<sequence>MRAILADDHPVVLLGLRAVLQKDGRATVVGEATSADELWDLLAGTPCDLLITDYSMPAGKRGSGLALIEQLRRTYPELPIIIVTMISNAALLKAMLDAGANGVLEKSFSAEELPEAVLAIMRGRSYLGQSVLAALDAHKAKASESHFNWAKLSPREAEVVRLYISGLSVTDIAERLSRSVKTVSTQRLNAMRKLGISSDADLYAYSKDSGMLS</sequence>
<dbReference type="EMBL" id="QQAH01000029">
    <property type="protein sequence ID" value="RDD79739.1"/>
    <property type="molecule type" value="Genomic_DNA"/>
</dbReference>